<dbReference type="SUPFAM" id="SSF52047">
    <property type="entry name" value="RNI-like"/>
    <property type="match status" value="1"/>
</dbReference>
<evidence type="ECO:0008006" key="3">
    <source>
        <dbReference type="Google" id="ProtNLM"/>
    </source>
</evidence>
<feature type="non-terminal residue" evidence="1">
    <location>
        <position position="356"/>
    </location>
</feature>
<accession>A0AAV9ZG72</accession>
<organism evidence="1 2">
    <name type="scientific">Favolaschia claudopus</name>
    <dbReference type="NCBI Taxonomy" id="2862362"/>
    <lineage>
        <taxon>Eukaryota</taxon>
        <taxon>Fungi</taxon>
        <taxon>Dikarya</taxon>
        <taxon>Basidiomycota</taxon>
        <taxon>Agaricomycotina</taxon>
        <taxon>Agaricomycetes</taxon>
        <taxon>Agaricomycetidae</taxon>
        <taxon>Agaricales</taxon>
        <taxon>Marasmiineae</taxon>
        <taxon>Mycenaceae</taxon>
        <taxon>Favolaschia</taxon>
    </lineage>
</organism>
<protein>
    <recommendedName>
        <fullName evidence="3">F-box domain-containing protein</fullName>
    </recommendedName>
</protein>
<dbReference type="Gene3D" id="3.80.10.10">
    <property type="entry name" value="Ribonuclease Inhibitor"/>
    <property type="match status" value="1"/>
</dbReference>
<evidence type="ECO:0000313" key="2">
    <source>
        <dbReference type="Proteomes" id="UP001362999"/>
    </source>
</evidence>
<reference evidence="1 2" key="1">
    <citation type="journal article" date="2024" name="J Genomics">
        <title>Draft genome sequencing and assembly of Favolaschia claudopus CIRM-BRFM 2984 isolated from oak limbs.</title>
        <authorList>
            <person name="Navarro D."/>
            <person name="Drula E."/>
            <person name="Chaduli D."/>
            <person name="Cazenave R."/>
            <person name="Ahrendt S."/>
            <person name="Wang J."/>
            <person name="Lipzen A."/>
            <person name="Daum C."/>
            <person name="Barry K."/>
            <person name="Grigoriev I.V."/>
            <person name="Favel A."/>
            <person name="Rosso M.N."/>
            <person name="Martin F."/>
        </authorList>
    </citation>
    <scope>NUCLEOTIDE SEQUENCE [LARGE SCALE GENOMIC DNA]</scope>
    <source>
        <strain evidence="1 2">CIRM-BRFM 2984</strain>
    </source>
</reference>
<dbReference type="EMBL" id="JAWWNJ010000151">
    <property type="protein sequence ID" value="KAK6981333.1"/>
    <property type="molecule type" value="Genomic_DNA"/>
</dbReference>
<feature type="non-terminal residue" evidence="1">
    <location>
        <position position="1"/>
    </location>
</feature>
<gene>
    <name evidence="1" type="ORF">R3P38DRAFT_2445663</name>
</gene>
<proteinExistence type="predicted"/>
<dbReference type="AlphaFoldDB" id="A0AAV9ZG72"/>
<sequence>LQDRIDELSAAIDTQKLVLRDLMSKRSDAYEQLNLFVDPMARIPLELQSEIFVHCLAQSSTLGGTLTPDPTAPPVVFLAVSRLWRDIALATPGLWTGLRMKLPCTDNHVELCRIWMKRAPEHASFSLALNGKLVVGRSVRDLLAEFSNRLQRLTLIIATESGNYLEDRKIDLGLGVRFSLLKSLTICRANGANLDVLDCIHPLNAAPALLECNLRNLPYYRDAWTDIHPVVHSSLQQLQVGYPWPWPGPNADDGGLTQSSAQILRHLTLPALKALFLTQFDVEMVHFTAFLARSSAPLEFLYLSFQALDSEINLADCFQHMPSLKSLTLDGNGCFPVLSIVATSPHILPNLRHITL</sequence>
<name>A0AAV9ZG72_9AGAR</name>
<dbReference type="InterPro" id="IPR032675">
    <property type="entry name" value="LRR_dom_sf"/>
</dbReference>
<comment type="caution">
    <text evidence="1">The sequence shown here is derived from an EMBL/GenBank/DDBJ whole genome shotgun (WGS) entry which is preliminary data.</text>
</comment>
<keyword evidence="2" id="KW-1185">Reference proteome</keyword>
<dbReference type="Proteomes" id="UP001362999">
    <property type="component" value="Unassembled WGS sequence"/>
</dbReference>
<evidence type="ECO:0000313" key="1">
    <source>
        <dbReference type="EMBL" id="KAK6981333.1"/>
    </source>
</evidence>